<evidence type="ECO:0000313" key="2">
    <source>
        <dbReference type="Proteomes" id="UP000823941"/>
    </source>
</evidence>
<dbReference type="EMBL" id="JAHIBW010000014">
    <property type="protein sequence ID" value="KAG7304900.1"/>
    <property type="molecule type" value="Genomic_DNA"/>
</dbReference>
<organism evidence="1 2">
    <name type="scientific">Plutella xylostella</name>
    <name type="common">Diamondback moth</name>
    <name type="synonym">Plutella maculipennis</name>
    <dbReference type="NCBI Taxonomy" id="51655"/>
    <lineage>
        <taxon>Eukaryota</taxon>
        <taxon>Metazoa</taxon>
        <taxon>Ecdysozoa</taxon>
        <taxon>Arthropoda</taxon>
        <taxon>Hexapoda</taxon>
        <taxon>Insecta</taxon>
        <taxon>Pterygota</taxon>
        <taxon>Neoptera</taxon>
        <taxon>Endopterygota</taxon>
        <taxon>Lepidoptera</taxon>
        <taxon>Glossata</taxon>
        <taxon>Ditrysia</taxon>
        <taxon>Yponomeutoidea</taxon>
        <taxon>Plutellidae</taxon>
        <taxon>Plutella</taxon>
    </lineage>
</organism>
<accession>A0ABQ7QI49</accession>
<reference evidence="1 2" key="1">
    <citation type="submission" date="2021-06" db="EMBL/GenBank/DDBJ databases">
        <title>A haploid diamondback moth (Plutella xylostella L.) genome assembly resolves 31 chromosomes and identifies a diamide resistance mutation.</title>
        <authorList>
            <person name="Ward C.M."/>
            <person name="Perry K.D."/>
            <person name="Baker G."/>
            <person name="Powis K."/>
            <person name="Heckel D.G."/>
            <person name="Baxter S.W."/>
        </authorList>
    </citation>
    <scope>NUCLEOTIDE SEQUENCE [LARGE SCALE GENOMIC DNA]</scope>
    <source>
        <strain evidence="1 2">LV</strain>
        <tissue evidence="1">Single pupa</tissue>
    </source>
</reference>
<protein>
    <submittedName>
        <fullName evidence="1">Uncharacterized protein</fullName>
    </submittedName>
</protein>
<sequence length="89" mass="10680">MEQSKSAESLDEPPTEDKYIFNNNLYLRDVVYWKDFRYLNPEVVRGRENNKQMNVGARRTARDVLKMWYDEVFKGVRQFLYEGSLHGVK</sequence>
<dbReference type="Proteomes" id="UP000823941">
    <property type="component" value="Chromosome 14"/>
</dbReference>
<evidence type="ECO:0000313" key="1">
    <source>
        <dbReference type="EMBL" id="KAG7304900.1"/>
    </source>
</evidence>
<name>A0ABQ7QI49_PLUXY</name>
<keyword evidence="2" id="KW-1185">Reference proteome</keyword>
<gene>
    <name evidence="1" type="ORF">JYU34_010296</name>
</gene>
<comment type="caution">
    <text evidence="1">The sequence shown here is derived from an EMBL/GenBank/DDBJ whole genome shotgun (WGS) entry which is preliminary data.</text>
</comment>
<proteinExistence type="predicted"/>